<dbReference type="STRING" id="927664.SAMN05421780_1023"/>
<keyword evidence="3" id="KW-1185">Reference proteome</keyword>
<feature type="compositionally biased region" description="Basic and acidic residues" evidence="1">
    <location>
        <begin position="1"/>
        <end position="15"/>
    </location>
</feature>
<proteinExistence type="predicted"/>
<protein>
    <submittedName>
        <fullName evidence="2">Uncharacterized protein</fullName>
    </submittedName>
</protein>
<evidence type="ECO:0000313" key="2">
    <source>
        <dbReference type="EMBL" id="SFB93054.1"/>
    </source>
</evidence>
<dbReference type="Proteomes" id="UP000199514">
    <property type="component" value="Unassembled WGS sequence"/>
</dbReference>
<evidence type="ECO:0000313" key="3">
    <source>
        <dbReference type="Proteomes" id="UP000199514"/>
    </source>
</evidence>
<reference evidence="2 3" key="1">
    <citation type="submission" date="2016-10" db="EMBL/GenBank/DDBJ databases">
        <authorList>
            <person name="de Groot N.N."/>
        </authorList>
    </citation>
    <scope>NUCLEOTIDE SEQUENCE [LARGE SCALE GENOMIC DNA]</scope>
    <source>
        <strain evidence="2 3">DSM 6793</strain>
    </source>
</reference>
<dbReference type="AlphaFoldDB" id="A0A1I1F158"/>
<dbReference type="EMBL" id="FOLE01000002">
    <property type="protein sequence ID" value="SFB93054.1"/>
    <property type="molecule type" value="Genomic_DNA"/>
</dbReference>
<gene>
    <name evidence="2" type="ORF">SAMN05421780_1023</name>
</gene>
<accession>A0A1I1F158</accession>
<organism evidence="2 3">
    <name type="scientific">Flexibacter flexilis DSM 6793</name>
    <dbReference type="NCBI Taxonomy" id="927664"/>
    <lineage>
        <taxon>Bacteria</taxon>
        <taxon>Pseudomonadati</taxon>
        <taxon>Bacteroidota</taxon>
        <taxon>Cytophagia</taxon>
        <taxon>Cytophagales</taxon>
        <taxon>Flexibacteraceae</taxon>
        <taxon>Flexibacter</taxon>
    </lineage>
</organism>
<sequence>MERYNSFSKLKERSTSVEPVSSVSAKDTDVINFIDLLKASVVPTQPSTAIPSRNLSAVNPIKNAR</sequence>
<feature type="region of interest" description="Disordered" evidence="1">
    <location>
        <begin position="1"/>
        <end position="21"/>
    </location>
</feature>
<dbReference type="RefSeq" id="WP_091507872.1">
    <property type="nucleotide sequence ID" value="NZ_FOLE01000002.1"/>
</dbReference>
<name>A0A1I1F158_9BACT</name>
<evidence type="ECO:0000256" key="1">
    <source>
        <dbReference type="SAM" id="MobiDB-lite"/>
    </source>
</evidence>